<proteinExistence type="predicted"/>
<name>A0A101MFG7_PENFR</name>
<evidence type="ECO:0000313" key="2">
    <source>
        <dbReference type="Proteomes" id="UP000055045"/>
    </source>
</evidence>
<protein>
    <submittedName>
        <fullName evidence="1">Uncharacterized protein</fullName>
    </submittedName>
</protein>
<dbReference type="EMBL" id="LLXE01000215">
    <property type="protein sequence ID" value="KUM59607.1"/>
    <property type="molecule type" value="Genomic_DNA"/>
</dbReference>
<evidence type="ECO:0000313" key="1">
    <source>
        <dbReference type="EMBL" id="KUM59607.1"/>
    </source>
</evidence>
<organism evidence="1 2">
    <name type="scientific">Penicillium freii</name>
    <dbReference type="NCBI Taxonomy" id="48697"/>
    <lineage>
        <taxon>Eukaryota</taxon>
        <taxon>Fungi</taxon>
        <taxon>Dikarya</taxon>
        <taxon>Ascomycota</taxon>
        <taxon>Pezizomycotina</taxon>
        <taxon>Eurotiomycetes</taxon>
        <taxon>Eurotiomycetidae</taxon>
        <taxon>Eurotiales</taxon>
        <taxon>Aspergillaceae</taxon>
        <taxon>Penicillium</taxon>
    </lineage>
</organism>
<sequence>MRRHLAATFKTHGLILSIRCLRLFHGTNVDFSDKWHRLVGVTGRAGIWPSGWFVVEVGAMPYGSPSRPPQLECRLISSCRIAYGR</sequence>
<dbReference type="AlphaFoldDB" id="A0A101MFG7"/>
<gene>
    <name evidence="1" type="ORF">ACN42_g7524</name>
</gene>
<reference evidence="1 2" key="1">
    <citation type="submission" date="2015-10" db="EMBL/GenBank/DDBJ databases">
        <title>Genome sequencing of Penicillium freii.</title>
        <authorList>
            <person name="Nguyen H.D."/>
            <person name="Visagie C.M."/>
            <person name="Seifert K.A."/>
        </authorList>
    </citation>
    <scope>NUCLEOTIDE SEQUENCE [LARGE SCALE GENOMIC DNA]</scope>
    <source>
        <strain evidence="1 2">DAOM 242723</strain>
    </source>
</reference>
<comment type="caution">
    <text evidence="1">The sequence shown here is derived from an EMBL/GenBank/DDBJ whole genome shotgun (WGS) entry which is preliminary data.</text>
</comment>
<accession>A0A101MFG7</accession>
<dbReference type="Proteomes" id="UP000055045">
    <property type="component" value="Unassembled WGS sequence"/>
</dbReference>
<keyword evidence="2" id="KW-1185">Reference proteome</keyword>